<comment type="caution">
    <text evidence="1">The sequence shown here is derived from an EMBL/GenBank/DDBJ whole genome shotgun (WGS) entry which is preliminary data.</text>
</comment>
<sequence length="99" mass="11165">MSCHRVPISTKANSIIQLRSRAVGTERTILSPFTKEYRVLAADSGIRLFLKGSLLFRRAPTTLVLNLGCAARDFRTLPGQAKTYFLVCLMYCSCAWQHR</sequence>
<organism evidence="1 2">
    <name type="scientific">Populus trichocarpa</name>
    <name type="common">Western balsam poplar</name>
    <name type="synonym">Populus balsamifera subsp. trichocarpa</name>
    <dbReference type="NCBI Taxonomy" id="3694"/>
    <lineage>
        <taxon>Eukaryota</taxon>
        <taxon>Viridiplantae</taxon>
        <taxon>Streptophyta</taxon>
        <taxon>Embryophyta</taxon>
        <taxon>Tracheophyta</taxon>
        <taxon>Spermatophyta</taxon>
        <taxon>Magnoliopsida</taxon>
        <taxon>eudicotyledons</taxon>
        <taxon>Gunneridae</taxon>
        <taxon>Pentapetalae</taxon>
        <taxon>rosids</taxon>
        <taxon>fabids</taxon>
        <taxon>Malpighiales</taxon>
        <taxon>Salicaceae</taxon>
        <taxon>Saliceae</taxon>
        <taxon>Populus</taxon>
    </lineage>
</organism>
<evidence type="ECO:0000313" key="1">
    <source>
        <dbReference type="EMBL" id="KAI9383145.1"/>
    </source>
</evidence>
<gene>
    <name evidence="1" type="ORF">POPTR_013G035350v4</name>
</gene>
<proteinExistence type="predicted"/>
<reference evidence="1 2" key="1">
    <citation type="journal article" date="2006" name="Science">
        <title>The genome of black cottonwood, Populus trichocarpa (Torr. &amp; Gray).</title>
        <authorList>
            <person name="Tuskan G.A."/>
            <person name="Difazio S."/>
            <person name="Jansson S."/>
            <person name="Bohlmann J."/>
            <person name="Grigoriev I."/>
            <person name="Hellsten U."/>
            <person name="Putnam N."/>
            <person name="Ralph S."/>
            <person name="Rombauts S."/>
            <person name="Salamov A."/>
            <person name="Schein J."/>
            <person name="Sterck L."/>
            <person name="Aerts A."/>
            <person name="Bhalerao R.R."/>
            <person name="Bhalerao R.P."/>
            <person name="Blaudez D."/>
            <person name="Boerjan W."/>
            <person name="Brun A."/>
            <person name="Brunner A."/>
            <person name="Busov V."/>
            <person name="Campbell M."/>
            <person name="Carlson J."/>
            <person name="Chalot M."/>
            <person name="Chapman J."/>
            <person name="Chen G.L."/>
            <person name="Cooper D."/>
            <person name="Coutinho P.M."/>
            <person name="Couturier J."/>
            <person name="Covert S."/>
            <person name="Cronk Q."/>
            <person name="Cunningham R."/>
            <person name="Davis J."/>
            <person name="Degroeve S."/>
            <person name="Dejardin A."/>
            <person name="Depamphilis C."/>
            <person name="Detter J."/>
            <person name="Dirks B."/>
            <person name="Dubchak I."/>
            <person name="Duplessis S."/>
            <person name="Ehlting J."/>
            <person name="Ellis B."/>
            <person name="Gendler K."/>
            <person name="Goodstein D."/>
            <person name="Gribskov M."/>
            <person name="Grimwood J."/>
            <person name="Groover A."/>
            <person name="Gunter L."/>
            <person name="Hamberger B."/>
            <person name="Heinze B."/>
            <person name="Helariutta Y."/>
            <person name="Henrissat B."/>
            <person name="Holligan D."/>
            <person name="Holt R."/>
            <person name="Huang W."/>
            <person name="Islam-Faridi N."/>
            <person name="Jones S."/>
            <person name="Jones-Rhoades M."/>
            <person name="Jorgensen R."/>
            <person name="Joshi C."/>
            <person name="Kangasjarvi J."/>
            <person name="Karlsson J."/>
            <person name="Kelleher C."/>
            <person name="Kirkpatrick R."/>
            <person name="Kirst M."/>
            <person name="Kohler A."/>
            <person name="Kalluri U."/>
            <person name="Larimer F."/>
            <person name="Leebens-Mack J."/>
            <person name="Leple J.C."/>
            <person name="Locascio P."/>
            <person name="Lou Y."/>
            <person name="Lucas S."/>
            <person name="Martin F."/>
            <person name="Montanini B."/>
            <person name="Napoli C."/>
            <person name="Nelson D.R."/>
            <person name="Nelson C."/>
            <person name="Nieminen K."/>
            <person name="Nilsson O."/>
            <person name="Pereda V."/>
            <person name="Peter G."/>
            <person name="Philippe R."/>
            <person name="Pilate G."/>
            <person name="Poliakov A."/>
            <person name="Razumovskaya J."/>
            <person name="Richardson P."/>
            <person name="Rinaldi C."/>
            <person name="Ritland K."/>
            <person name="Rouze P."/>
            <person name="Ryaboy D."/>
            <person name="Schmutz J."/>
            <person name="Schrader J."/>
            <person name="Segerman B."/>
            <person name="Shin H."/>
            <person name="Siddiqui A."/>
            <person name="Sterky F."/>
            <person name="Terry A."/>
            <person name="Tsai C.J."/>
            <person name="Uberbacher E."/>
            <person name="Unneberg P."/>
            <person name="Vahala J."/>
            <person name="Wall K."/>
            <person name="Wessler S."/>
            <person name="Yang G."/>
            <person name="Yin T."/>
            <person name="Douglas C."/>
            <person name="Marra M."/>
            <person name="Sandberg G."/>
            <person name="Van de Peer Y."/>
            <person name="Rokhsar D."/>
        </authorList>
    </citation>
    <scope>NUCLEOTIDE SEQUENCE [LARGE SCALE GENOMIC DNA]</scope>
    <source>
        <strain evidence="2">cv. Nisqually</strain>
    </source>
</reference>
<dbReference type="EMBL" id="CM009302">
    <property type="protein sequence ID" value="KAI9383145.1"/>
    <property type="molecule type" value="Genomic_DNA"/>
</dbReference>
<accession>A0ACC0S231</accession>
<dbReference type="Proteomes" id="UP000006729">
    <property type="component" value="Chromosome 13"/>
</dbReference>
<name>A0ACC0S231_POPTR</name>
<keyword evidence="2" id="KW-1185">Reference proteome</keyword>
<evidence type="ECO:0000313" key="2">
    <source>
        <dbReference type="Proteomes" id="UP000006729"/>
    </source>
</evidence>
<protein>
    <submittedName>
        <fullName evidence="1">Uncharacterized protein</fullName>
    </submittedName>
</protein>